<proteinExistence type="predicted"/>
<name>A0A653BUJ7_CALMS</name>
<reference evidence="3 4" key="1">
    <citation type="submission" date="2019-01" db="EMBL/GenBank/DDBJ databases">
        <authorList>
            <person name="Sayadi A."/>
        </authorList>
    </citation>
    <scope>NUCLEOTIDE SEQUENCE [LARGE SCALE GENOMIC DNA]</scope>
</reference>
<dbReference type="AlphaFoldDB" id="A0A653BUJ7"/>
<evidence type="ECO:0000313" key="4">
    <source>
        <dbReference type="Proteomes" id="UP000410492"/>
    </source>
</evidence>
<sequence>MITNVSYYKYRIMGSCQIALFLAFTFIAIASVNCYKCYTCSTLNDKNCNKAQSATSATFDCDTVMKDNACVQISFVFRGTAGLARGCILGKATCDDVKKEVEAIPAQYKDCKICKDNLCNGAQAQ</sequence>
<keyword evidence="2" id="KW-0325">Glycoprotein</keyword>
<dbReference type="OrthoDB" id="6806838at2759"/>
<accession>A0A653BUJ7</accession>
<dbReference type="InterPro" id="IPR031424">
    <property type="entry name" value="QVR-like"/>
</dbReference>
<dbReference type="Proteomes" id="UP000410492">
    <property type="component" value="Unassembled WGS sequence"/>
</dbReference>
<dbReference type="GO" id="GO:0030431">
    <property type="term" value="P:sleep"/>
    <property type="evidence" value="ECO:0007669"/>
    <property type="project" value="InterPro"/>
</dbReference>
<keyword evidence="4" id="KW-1185">Reference proteome</keyword>
<organism evidence="3 4">
    <name type="scientific">Callosobruchus maculatus</name>
    <name type="common">Southern cowpea weevil</name>
    <name type="synonym">Pulse bruchid</name>
    <dbReference type="NCBI Taxonomy" id="64391"/>
    <lineage>
        <taxon>Eukaryota</taxon>
        <taxon>Metazoa</taxon>
        <taxon>Ecdysozoa</taxon>
        <taxon>Arthropoda</taxon>
        <taxon>Hexapoda</taxon>
        <taxon>Insecta</taxon>
        <taxon>Pterygota</taxon>
        <taxon>Neoptera</taxon>
        <taxon>Endopterygota</taxon>
        <taxon>Coleoptera</taxon>
        <taxon>Polyphaga</taxon>
        <taxon>Cucujiformia</taxon>
        <taxon>Chrysomeloidea</taxon>
        <taxon>Chrysomelidae</taxon>
        <taxon>Bruchinae</taxon>
        <taxon>Bruchini</taxon>
        <taxon>Callosobruchus</taxon>
    </lineage>
</organism>
<keyword evidence="1" id="KW-0732">Signal</keyword>
<dbReference type="Pfam" id="PF17064">
    <property type="entry name" value="QVR"/>
    <property type="match status" value="1"/>
</dbReference>
<protein>
    <submittedName>
        <fullName evidence="3">Uncharacterized protein</fullName>
    </submittedName>
</protein>
<dbReference type="GO" id="GO:0032222">
    <property type="term" value="P:regulation of synaptic transmission, cholinergic"/>
    <property type="evidence" value="ECO:0007669"/>
    <property type="project" value="InterPro"/>
</dbReference>
<dbReference type="EMBL" id="CAACVG010005445">
    <property type="protein sequence ID" value="VEN39283.1"/>
    <property type="molecule type" value="Genomic_DNA"/>
</dbReference>
<evidence type="ECO:0000313" key="3">
    <source>
        <dbReference type="EMBL" id="VEN39283.1"/>
    </source>
</evidence>
<evidence type="ECO:0000256" key="2">
    <source>
        <dbReference type="ARBA" id="ARBA00023180"/>
    </source>
</evidence>
<gene>
    <name evidence="3" type="ORF">CALMAC_LOCUS3878</name>
</gene>
<evidence type="ECO:0000256" key="1">
    <source>
        <dbReference type="ARBA" id="ARBA00022729"/>
    </source>
</evidence>